<dbReference type="AlphaFoldDB" id="A0A7S3B115"/>
<reference evidence="2" key="1">
    <citation type="submission" date="2021-01" db="EMBL/GenBank/DDBJ databases">
        <authorList>
            <person name="Corre E."/>
            <person name="Pelletier E."/>
            <person name="Niang G."/>
            <person name="Scheremetjew M."/>
            <person name="Finn R."/>
            <person name="Kale V."/>
            <person name="Holt S."/>
            <person name="Cochrane G."/>
            <person name="Meng A."/>
            <person name="Brown T."/>
            <person name="Cohen L."/>
        </authorList>
    </citation>
    <scope>NUCLEOTIDE SEQUENCE</scope>
    <source>
        <strain evidence="2">CCMP281</strain>
    </source>
</reference>
<dbReference type="EMBL" id="HBHX01040293">
    <property type="protein sequence ID" value="CAE0121655.1"/>
    <property type="molecule type" value="Transcribed_RNA"/>
</dbReference>
<evidence type="ECO:0000313" key="2">
    <source>
        <dbReference type="EMBL" id="CAE0121655.1"/>
    </source>
</evidence>
<feature type="compositionally biased region" description="Low complexity" evidence="1">
    <location>
        <begin position="34"/>
        <end position="43"/>
    </location>
</feature>
<sequence>MVVLRRHLAWSSLSDEPRMSWSSTTSSVIKRRSSVAGSSSAPSKPRRPGNLRAKHRGSGLGARGRRAGRVTVRGGGACRAVRAGDFTRRLPGAFD</sequence>
<feature type="region of interest" description="Disordered" evidence="1">
    <location>
        <begin position="13"/>
        <end position="68"/>
    </location>
</feature>
<protein>
    <submittedName>
        <fullName evidence="2">Uncharacterized protein</fullName>
    </submittedName>
</protein>
<organism evidence="2">
    <name type="scientific">Haptolina ericina</name>
    <dbReference type="NCBI Taxonomy" id="156174"/>
    <lineage>
        <taxon>Eukaryota</taxon>
        <taxon>Haptista</taxon>
        <taxon>Haptophyta</taxon>
        <taxon>Prymnesiophyceae</taxon>
        <taxon>Prymnesiales</taxon>
        <taxon>Prymnesiaceae</taxon>
        <taxon>Haptolina</taxon>
    </lineage>
</organism>
<accession>A0A7S3B115</accession>
<gene>
    <name evidence="2" type="ORF">HERI1096_LOCUS22356</name>
</gene>
<feature type="compositionally biased region" description="Basic residues" evidence="1">
    <location>
        <begin position="44"/>
        <end position="68"/>
    </location>
</feature>
<evidence type="ECO:0000256" key="1">
    <source>
        <dbReference type="SAM" id="MobiDB-lite"/>
    </source>
</evidence>
<name>A0A7S3B115_9EUKA</name>
<proteinExistence type="predicted"/>